<evidence type="ECO:0000256" key="2">
    <source>
        <dbReference type="PROSITE-ProRule" id="PRU00169"/>
    </source>
</evidence>
<proteinExistence type="predicted"/>
<dbReference type="AlphaFoldDB" id="A0A3D1JI05"/>
<dbReference type="OrthoDB" id="9802491at2"/>
<reference evidence="4 5" key="1">
    <citation type="journal article" date="2018" name="Nat. Biotechnol.">
        <title>A standardized bacterial taxonomy based on genome phylogeny substantially revises the tree of life.</title>
        <authorList>
            <person name="Parks D.H."/>
            <person name="Chuvochina M."/>
            <person name="Waite D.W."/>
            <person name="Rinke C."/>
            <person name="Skarshewski A."/>
            <person name="Chaumeil P.A."/>
            <person name="Hugenholtz P."/>
        </authorList>
    </citation>
    <scope>NUCLEOTIDE SEQUENCE [LARGE SCALE GENOMIC DNA]</scope>
    <source>
        <strain evidence="4">UBA8781</strain>
    </source>
</reference>
<dbReference type="STRING" id="229919.GCA_001050195_01115"/>
<dbReference type="InterPro" id="IPR001789">
    <property type="entry name" value="Sig_transdc_resp-reg_receiver"/>
</dbReference>
<sequence length="123" mass="13877">MSATKKILHVEDNFDNRLLVRRLLMASGFEVIEAENATRAMELLRSIQPDLILMDINMPDIDGYTLTQELKSLPTLKGVPIIAITANVMKGDRERTLQAGCDGYIEKPIDVDRFVDQIIGYLQ</sequence>
<feature type="modified residue" description="4-aspartylphosphate" evidence="2">
    <location>
        <position position="55"/>
    </location>
</feature>
<evidence type="ECO:0000313" key="5">
    <source>
        <dbReference type="Proteomes" id="UP000264141"/>
    </source>
</evidence>
<dbReference type="EMBL" id="DPBP01000033">
    <property type="protein sequence ID" value="HCE17865.1"/>
    <property type="molecule type" value="Genomic_DNA"/>
</dbReference>
<protein>
    <submittedName>
        <fullName evidence="4">Response regulator</fullName>
    </submittedName>
</protein>
<accession>A0A3D1JI05</accession>
<dbReference type="InterPro" id="IPR011006">
    <property type="entry name" value="CheY-like_superfamily"/>
</dbReference>
<feature type="domain" description="Response regulatory" evidence="3">
    <location>
        <begin position="6"/>
        <end position="122"/>
    </location>
</feature>
<dbReference type="RefSeq" id="WP_062190640.1">
    <property type="nucleotide sequence ID" value="NZ_DF967965.1"/>
</dbReference>
<dbReference type="PANTHER" id="PTHR44591:SF23">
    <property type="entry name" value="CHEY SUBFAMILY"/>
    <property type="match status" value="1"/>
</dbReference>
<gene>
    <name evidence="4" type="ORF">DEQ80_08405</name>
</gene>
<dbReference type="SUPFAM" id="SSF52172">
    <property type="entry name" value="CheY-like"/>
    <property type="match status" value="1"/>
</dbReference>
<keyword evidence="1 2" id="KW-0597">Phosphoprotein</keyword>
<comment type="caution">
    <text evidence="4">The sequence shown here is derived from an EMBL/GenBank/DDBJ whole genome shotgun (WGS) entry which is preliminary data.</text>
</comment>
<dbReference type="SMART" id="SM00448">
    <property type="entry name" value="REC"/>
    <property type="match status" value="1"/>
</dbReference>
<dbReference type="GO" id="GO:0000160">
    <property type="term" value="P:phosphorelay signal transduction system"/>
    <property type="evidence" value="ECO:0007669"/>
    <property type="project" value="InterPro"/>
</dbReference>
<organism evidence="4 5">
    <name type="scientific">Anaerolinea thermolimosa</name>
    <dbReference type="NCBI Taxonomy" id="229919"/>
    <lineage>
        <taxon>Bacteria</taxon>
        <taxon>Bacillati</taxon>
        <taxon>Chloroflexota</taxon>
        <taxon>Anaerolineae</taxon>
        <taxon>Anaerolineales</taxon>
        <taxon>Anaerolineaceae</taxon>
        <taxon>Anaerolinea</taxon>
    </lineage>
</organism>
<dbReference type="Pfam" id="PF00072">
    <property type="entry name" value="Response_reg"/>
    <property type="match status" value="1"/>
</dbReference>
<evidence type="ECO:0000256" key="1">
    <source>
        <dbReference type="ARBA" id="ARBA00022553"/>
    </source>
</evidence>
<dbReference type="PANTHER" id="PTHR44591">
    <property type="entry name" value="STRESS RESPONSE REGULATOR PROTEIN 1"/>
    <property type="match status" value="1"/>
</dbReference>
<name>A0A3D1JI05_9CHLR</name>
<evidence type="ECO:0000259" key="3">
    <source>
        <dbReference type="PROSITE" id="PS50110"/>
    </source>
</evidence>
<dbReference type="InterPro" id="IPR050595">
    <property type="entry name" value="Bact_response_regulator"/>
</dbReference>
<dbReference type="Proteomes" id="UP000264141">
    <property type="component" value="Unassembled WGS sequence"/>
</dbReference>
<dbReference type="Gene3D" id="3.40.50.2300">
    <property type="match status" value="1"/>
</dbReference>
<dbReference type="PROSITE" id="PS50110">
    <property type="entry name" value="RESPONSE_REGULATORY"/>
    <property type="match status" value="1"/>
</dbReference>
<evidence type="ECO:0000313" key="4">
    <source>
        <dbReference type="EMBL" id="HCE17865.1"/>
    </source>
</evidence>